<reference evidence="5" key="1">
    <citation type="submission" date="2017-07" db="EMBL/GenBank/DDBJ databases">
        <title>Draft genome sequence of Effusibacillus lacus strain skLN1.</title>
        <authorList>
            <person name="Watanabe M."/>
            <person name="Kojima H."/>
            <person name="Fukui M."/>
        </authorList>
    </citation>
    <scope>NUCLEOTIDE SEQUENCE [LARGE SCALE GENOMIC DNA]</scope>
    <source>
        <strain evidence="5">skLN1</strain>
    </source>
</reference>
<name>A0A292YND0_9BACL</name>
<dbReference type="GO" id="GO:0015807">
    <property type="term" value="P:L-amino acid transport"/>
    <property type="evidence" value="ECO:0007669"/>
    <property type="project" value="TreeGrafter"/>
</dbReference>
<dbReference type="PANTHER" id="PTHR43820:SF4">
    <property type="entry name" value="HIGH-AFFINITY BRANCHED-CHAIN AMINO ACID TRANSPORT ATP-BINDING PROTEIN LIVF"/>
    <property type="match status" value="1"/>
</dbReference>
<dbReference type="AlphaFoldDB" id="A0A292YND0"/>
<dbReference type="SUPFAM" id="SSF52540">
    <property type="entry name" value="P-loop containing nucleoside triphosphate hydrolases"/>
    <property type="match status" value="1"/>
</dbReference>
<protein>
    <submittedName>
        <fullName evidence="4">ABC transporter ATP-binding protein</fullName>
    </submittedName>
</protein>
<dbReference type="PANTHER" id="PTHR43820">
    <property type="entry name" value="HIGH-AFFINITY BRANCHED-CHAIN AMINO ACID TRANSPORT ATP-BINDING PROTEIN LIVF"/>
    <property type="match status" value="1"/>
</dbReference>
<keyword evidence="2" id="KW-0813">Transport</keyword>
<comment type="caution">
    <text evidence="4">The sequence shown here is derived from an EMBL/GenBank/DDBJ whole genome shotgun (WGS) entry which is preliminary data.</text>
</comment>
<gene>
    <name evidence="4" type="ORF">EFBL_1621</name>
</gene>
<dbReference type="InterPro" id="IPR052156">
    <property type="entry name" value="BCAA_Transport_ATP-bd_LivF"/>
</dbReference>
<dbReference type="Gene3D" id="3.40.50.300">
    <property type="entry name" value="P-loop containing nucleotide triphosphate hydrolases"/>
    <property type="match status" value="1"/>
</dbReference>
<keyword evidence="3" id="KW-0029">Amino-acid transport</keyword>
<comment type="similarity">
    <text evidence="1">Belongs to the ABC transporter superfamily.</text>
</comment>
<dbReference type="InterPro" id="IPR027417">
    <property type="entry name" value="P-loop_NTPase"/>
</dbReference>
<dbReference type="RefSeq" id="WP_096181703.1">
    <property type="nucleotide sequence ID" value="NZ_BDUF01000044.1"/>
</dbReference>
<dbReference type="Proteomes" id="UP000217785">
    <property type="component" value="Unassembled WGS sequence"/>
</dbReference>
<organism evidence="4 5">
    <name type="scientific">Effusibacillus lacus</name>
    <dbReference type="NCBI Taxonomy" id="1348429"/>
    <lineage>
        <taxon>Bacteria</taxon>
        <taxon>Bacillati</taxon>
        <taxon>Bacillota</taxon>
        <taxon>Bacilli</taxon>
        <taxon>Bacillales</taxon>
        <taxon>Alicyclobacillaceae</taxon>
        <taxon>Effusibacillus</taxon>
    </lineage>
</organism>
<evidence type="ECO:0000313" key="4">
    <source>
        <dbReference type="EMBL" id="GAX89995.1"/>
    </source>
</evidence>
<keyword evidence="5" id="KW-1185">Reference proteome</keyword>
<keyword evidence="4" id="KW-0067">ATP-binding</keyword>
<evidence type="ECO:0000256" key="3">
    <source>
        <dbReference type="ARBA" id="ARBA00022970"/>
    </source>
</evidence>
<sequence length="90" mass="10205">MMAIGKGPYRKPDLLMPNEPILGPAPILVKRVFDFVRQIRDTGVTIFWSNRTRTALEIAYRGYVLENGRIVLEGTGQELLSNQGLRKAYL</sequence>
<dbReference type="GO" id="GO:0015658">
    <property type="term" value="F:branched-chain amino acid transmembrane transporter activity"/>
    <property type="evidence" value="ECO:0007669"/>
    <property type="project" value="TreeGrafter"/>
</dbReference>
<evidence type="ECO:0000256" key="2">
    <source>
        <dbReference type="ARBA" id="ARBA00022448"/>
    </source>
</evidence>
<evidence type="ECO:0000313" key="5">
    <source>
        <dbReference type="Proteomes" id="UP000217785"/>
    </source>
</evidence>
<dbReference type="GO" id="GO:0005524">
    <property type="term" value="F:ATP binding"/>
    <property type="evidence" value="ECO:0007669"/>
    <property type="project" value="UniProtKB-KW"/>
</dbReference>
<dbReference type="EMBL" id="BDUF01000044">
    <property type="protein sequence ID" value="GAX89995.1"/>
    <property type="molecule type" value="Genomic_DNA"/>
</dbReference>
<accession>A0A292YND0</accession>
<dbReference type="OrthoDB" id="9776369at2"/>
<keyword evidence="4" id="KW-0547">Nucleotide-binding</keyword>
<evidence type="ECO:0000256" key="1">
    <source>
        <dbReference type="ARBA" id="ARBA00005417"/>
    </source>
</evidence>
<proteinExistence type="inferred from homology"/>